<dbReference type="Gene3D" id="3.40.50.1360">
    <property type="match status" value="1"/>
</dbReference>
<evidence type="ECO:0000313" key="2">
    <source>
        <dbReference type="EMBL" id="EKC26304.1"/>
    </source>
</evidence>
<gene>
    <name evidence="2" type="ORF">CGI_10012581</name>
</gene>
<reference evidence="2" key="1">
    <citation type="journal article" date="2012" name="Nature">
        <title>The oyster genome reveals stress adaptation and complexity of shell formation.</title>
        <authorList>
            <person name="Zhang G."/>
            <person name="Fang X."/>
            <person name="Guo X."/>
            <person name="Li L."/>
            <person name="Luo R."/>
            <person name="Xu F."/>
            <person name="Yang P."/>
            <person name="Zhang L."/>
            <person name="Wang X."/>
            <person name="Qi H."/>
            <person name="Xiong Z."/>
            <person name="Que H."/>
            <person name="Xie Y."/>
            <person name="Holland P.W."/>
            <person name="Paps J."/>
            <person name="Zhu Y."/>
            <person name="Wu F."/>
            <person name="Chen Y."/>
            <person name="Wang J."/>
            <person name="Peng C."/>
            <person name="Meng J."/>
            <person name="Yang L."/>
            <person name="Liu J."/>
            <person name="Wen B."/>
            <person name="Zhang N."/>
            <person name="Huang Z."/>
            <person name="Zhu Q."/>
            <person name="Feng Y."/>
            <person name="Mount A."/>
            <person name="Hedgecock D."/>
            <person name="Xu Z."/>
            <person name="Liu Y."/>
            <person name="Domazet-Loso T."/>
            <person name="Du Y."/>
            <person name="Sun X."/>
            <person name="Zhang S."/>
            <person name="Liu B."/>
            <person name="Cheng P."/>
            <person name="Jiang X."/>
            <person name="Li J."/>
            <person name="Fan D."/>
            <person name="Wang W."/>
            <person name="Fu W."/>
            <person name="Wang T."/>
            <person name="Wang B."/>
            <person name="Zhang J."/>
            <person name="Peng Z."/>
            <person name="Li Y."/>
            <person name="Li N."/>
            <person name="Wang J."/>
            <person name="Chen M."/>
            <person name="He Y."/>
            <person name="Tan F."/>
            <person name="Song X."/>
            <person name="Zheng Q."/>
            <person name="Huang R."/>
            <person name="Yang H."/>
            <person name="Du X."/>
            <person name="Chen L."/>
            <person name="Yang M."/>
            <person name="Gaffney P.M."/>
            <person name="Wang S."/>
            <person name="Luo L."/>
            <person name="She Z."/>
            <person name="Ming Y."/>
            <person name="Huang W."/>
            <person name="Zhang S."/>
            <person name="Huang B."/>
            <person name="Zhang Y."/>
            <person name="Qu T."/>
            <person name="Ni P."/>
            <person name="Miao G."/>
            <person name="Wang J."/>
            <person name="Wang Q."/>
            <person name="Steinberg C.E."/>
            <person name="Wang H."/>
            <person name="Li N."/>
            <person name="Qian L."/>
            <person name="Zhang G."/>
            <person name="Li Y."/>
            <person name="Yang H."/>
            <person name="Liu X."/>
            <person name="Wang J."/>
            <person name="Yin Y."/>
            <person name="Wang J."/>
        </authorList>
    </citation>
    <scope>NUCLEOTIDE SEQUENCE [LARGE SCALE GENOMIC DNA]</scope>
    <source>
        <strain evidence="2">05x7-T-G4-1.051#20</strain>
    </source>
</reference>
<dbReference type="SUPFAM" id="SSF100950">
    <property type="entry name" value="NagB/RpiA/CoA transferase-like"/>
    <property type="match status" value="1"/>
</dbReference>
<accession>K1Q4M1</accession>
<proteinExistence type="predicted"/>
<organism evidence="2">
    <name type="scientific">Magallana gigas</name>
    <name type="common">Pacific oyster</name>
    <name type="synonym">Crassostrea gigas</name>
    <dbReference type="NCBI Taxonomy" id="29159"/>
    <lineage>
        <taxon>Eukaryota</taxon>
        <taxon>Metazoa</taxon>
        <taxon>Spiralia</taxon>
        <taxon>Lophotrochozoa</taxon>
        <taxon>Mollusca</taxon>
        <taxon>Bivalvia</taxon>
        <taxon>Autobranchia</taxon>
        <taxon>Pteriomorphia</taxon>
        <taxon>Ostreida</taxon>
        <taxon>Ostreoidea</taxon>
        <taxon>Ostreidae</taxon>
        <taxon>Magallana</taxon>
    </lineage>
</organism>
<dbReference type="InterPro" id="IPR006148">
    <property type="entry name" value="Glc/Gal-6P_isomerase"/>
</dbReference>
<dbReference type="Pfam" id="PF01182">
    <property type="entry name" value="Glucosamine_iso"/>
    <property type="match status" value="1"/>
</dbReference>
<name>K1Q4M1_MAGGI</name>
<dbReference type="InParanoid" id="K1Q4M1"/>
<protein>
    <submittedName>
        <fullName evidence="2">6-phosphogluconolactonase</fullName>
    </submittedName>
</protein>
<dbReference type="InterPro" id="IPR037171">
    <property type="entry name" value="NagB/RpiA_transferase-like"/>
</dbReference>
<dbReference type="AlphaFoldDB" id="K1Q4M1"/>
<sequence length="63" mass="6639">MINNCECAIFASCGGGKAEIVKRVLESDGGEPLPAARVKPTQGELIWILDKAAASQLKPQSNI</sequence>
<dbReference type="EMBL" id="JH817476">
    <property type="protein sequence ID" value="EKC26304.1"/>
    <property type="molecule type" value="Genomic_DNA"/>
</dbReference>
<feature type="domain" description="Glucosamine/galactosamine-6-phosphate isomerase" evidence="1">
    <location>
        <begin position="1"/>
        <end position="47"/>
    </location>
</feature>
<dbReference type="GO" id="GO:0005975">
    <property type="term" value="P:carbohydrate metabolic process"/>
    <property type="evidence" value="ECO:0007669"/>
    <property type="project" value="InterPro"/>
</dbReference>
<evidence type="ECO:0000259" key="1">
    <source>
        <dbReference type="Pfam" id="PF01182"/>
    </source>
</evidence>
<dbReference type="HOGENOM" id="CLU_2887907_0_0_1"/>